<dbReference type="EMBL" id="FQ790293">
    <property type="protein sequence ID" value="CCD48520.1"/>
    <property type="molecule type" value="Genomic_DNA"/>
</dbReference>
<protein>
    <submittedName>
        <fullName evidence="1">Uncharacterized protein</fullName>
    </submittedName>
</protein>
<proteinExistence type="predicted"/>
<accession>G2Y7B8</accession>
<dbReference type="Proteomes" id="UP000008177">
    <property type="component" value="Unplaced contigs"/>
</dbReference>
<sequence>MKSECGPQTKKEELIPNKPTTLLEEHGRQCRPDVPRLAVGPGLMLQESWGFEKQDKISTCGR</sequence>
<evidence type="ECO:0000313" key="2">
    <source>
        <dbReference type="Proteomes" id="UP000008177"/>
    </source>
</evidence>
<reference evidence="2" key="1">
    <citation type="journal article" date="2011" name="PLoS Genet.">
        <title>Genomic analysis of the necrotrophic fungal pathogens Sclerotinia sclerotiorum and Botrytis cinerea.</title>
        <authorList>
            <person name="Amselem J."/>
            <person name="Cuomo C.A."/>
            <person name="van Kan J.A."/>
            <person name="Viaud M."/>
            <person name="Benito E.P."/>
            <person name="Couloux A."/>
            <person name="Coutinho P.M."/>
            <person name="de Vries R.P."/>
            <person name="Dyer P.S."/>
            <person name="Fillinger S."/>
            <person name="Fournier E."/>
            <person name="Gout L."/>
            <person name="Hahn M."/>
            <person name="Kohn L."/>
            <person name="Lapalu N."/>
            <person name="Plummer K.M."/>
            <person name="Pradier J.M."/>
            <person name="Quevillon E."/>
            <person name="Sharon A."/>
            <person name="Simon A."/>
            <person name="ten Have A."/>
            <person name="Tudzynski B."/>
            <person name="Tudzynski P."/>
            <person name="Wincker P."/>
            <person name="Andrew M."/>
            <person name="Anthouard V."/>
            <person name="Beever R.E."/>
            <person name="Beffa R."/>
            <person name="Benoit I."/>
            <person name="Bouzid O."/>
            <person name="Brault B."/>
            <person name="Chen Z."/>
            <person name="Choquer M."/>
            <person name="Collemare J."/>
            <person name="Cotton P."/>
            <person name="Danchin E.G."/>
            <person name="Da Silva C."/>
            <person name="Gautier A."/>
            <person name="Giraud C."/>
            <person name="Giraud T."/>
            <person name="Gonzalez C."/>
            <person name="Grossetete S."/>
            <person name="Guldener U."/>
            <person name="Henrissat B."/>
            <person name="Howlett B.J."/>
            <person name="Kodira C."/>
            <person name="Kretschmer M."/>
            <person name="Lappartient A."/>
            <person name="Leroch M."/>
            <person name="Levis C."/>
            <person name="Mauceli E."/>
            <person name="Neuveglise C."/>
            <person name="Oeser B."/>
            <person name="Pearson M."/>
            <person name="Poulain J."/>
            <person name="Poussereau N."/>
            <person name="Quesneville H."/>
            <person name="Rascle C."/>
            <person name="Schumacher J."/>
            <person name="Segurens B."/>
            <person name="Sexton A."/>
            <person name="Silva E."/>
            <person name="Sirven C."/>
            <person name="Soanes D.M."/>
            <person name="Talbot N.J."/>
            <person name="Templeton M."/>
            <person name="Yandava C."/>
            <person name="Yarden O."/>
            <person name="Zeng Q."/>
            <person name="Rollins J.A."/>
            <person name="Lebrun M.H."/>
            <person name="Dickman M."/>
        </authorList>
    </citation>
    <scope>NUCLEOTIDE SEQUENCE [LARGE SCALE GENOMIC DNA]</scope>
    <source>
        <strain evidence="2">T4</strain>
    </source>
</reference>
<gene>
    <name evidence="1" type="ORF">BofuT4_uP109040.1</name>
</gene>
<dbReference type="AlphaFoldDB" id="G2Y7B8"/>
<evidence type="ECO:0000313" key="1">
    <source>
        <dbReference type="EMBL" id="CCD48520.1"/>
    </source>
</evidence>
<organism evidence="1 2">
    <name type="scientific">Botryotinia fuckeliana (strain T4)</name>
    <name type="common">Noble rot fungus</name>
    <name type="synonym">Botrytis cinerea</name>
    <dbReference type="NCBI Taxonomy" id="999810"/>
    <lineage>
        <taxon>Eukaryota</taxon>
        <taxon>Fungi</taxon>
        <taxon>Dikarya</taxon>
        <taxon>Ascomycota</taxon>
        <taxon>Pezizomycotina</taxon>
        <taxon>Leotiomycetes</taxon>
        <taxon>Helotiales</taxon>
        <taxon>Sclerotiniaceae</taxon>
        <taxon>Botrytis</taxon>
    </lineage>
</organism>
<name>G2Y7B8_BOTF4</name>
<dbReference type="InParanoid" id="G2Y7B8"/>
<dbReference type="HOGENOM" id="CLU_2903935_0_0_1"/>